<dbReference type="SUPFAM" id="SSF54001">
    <property type="entry name" value="Cysteine proteinases"/>
    <property type="match status" value="1"/>
</dbReference>
<organism evidence="2 3">
    <name type="scientific">Stylosanthes scabra</name>
    <dbReference type="NCBI Taxonomy" id="79078"/>
    <lineage>
        <taxon>Eukaryota</taxon>
        <taxon>Viridiplantae</taxon>
        <taxon>Streptophyta</taxon>
        <taxon>Embryophyta</taxon>
        <taxon>Tracheophyta</taxon>
        <taxon>Spermatophyta</taxon>
        <taxon>Magnoliopsida</taxon>
        <taxon>eudicotyledons</taxon>
        <taxon>Gunneridae</taxon>
        <taxon>Pentapetalae</taxon>
        <taxon>rosids</taxon>
        <taxon>fabids</taxon>
        <taxon>Fabales</taxon>
        <taxon>Fabaceae</taxon>
        <taxon>Papilionoideae</taxon>
        <taxon>50 kb inversion clade</taxon>
        <taxon>dalbergioids sensu lato</taxon>
        <taxon>Dalbergieae</taxon>
        <taxon>Pterocarpus clade</taxon>
        <taxon>Stylosanthes</taxon>
    </lineage>
</organism>
<dbReference type="InterPro" id="IPR038765">
    <property type="entry name" value="Papain-like_cys_pep_sf"/>
</dbReference>
<feature type="compositionally biased region" description="Basic and acidic residues" evidence="1">
    <location>
        <begin position="9"/>
        <end position="20"/>
    </location>
</feature>
<dbReference type="Proteomes" id="UP001341840">
    <property type="component" value="Unassembled WGS sequence"/>
</dbReference>
<reference evidence="2 3" key="1">
    <citation type="journal article" date="2023" name="Plants (Basel)">
        <title>Bridging the Gap: Combining Genomics and Transcriptomics Approaches to Understand Stylosanthes scabra, an Orphan Legume from the Brazilian Caatinga.</title>
        <authorList>
            <person name="Ferreira-Neto J.R.C."/>
            <person name="da Silva M.D."/>
            <person name="Binneck E."/>
            <person name="de Melo N.F."/>
            <person name="da Silva R.H."/>
            <person name="de Melo A.L.T.M."/>
            <person name="Pandolfi V."/>
            <person name="Bustamante F.O."/>
            <person name="Brasileiro-Vidal A.C."/>
            <person name="Benko-Iseppon A.M."/>
        </authorList>
    </citation>
    <scope>NUCLEOTIDE SEQUENCE [LARGE SCALE GENOMIC DNA]</scope>
    <source>
        <tissue evidence="2">Leaves</tissue>
    </source>
</reference>
<evidence type="ECO:0000313" key="2">
    <source>
        <dbReference type="EMBL" id="MED6204376.1"/>
    </source>
</evidence>
<accession>A0ABU6Y391</accession>
<dbReference type="EMBL" id="JASCZI010241674">
    <property type="protein sequence ID" value="MED6204376.1"/>
    <property type="molecule type" value="Genomic_DNA"/>
</dbReference>
<feature type="region of interest" description="Disordered" evidence="1">
    <location>
        <begin position="1"/>
        <end position="20"/>
    </location>
</feature>
<name>A0ABU6Y391_9FABA</name>
<sequence>MGPIDDLETPVKEETEEPKTPKKMLYKWVTEGEEDIMKNNERFRDMIYCVPPKFMTTGSSERMKLNRFASNILDQMMVYAGVETMFPGPITTQFDLMLNNYQNRFDCGVYALKYLEMVNPTELGKTTYKIPPWCEDELAEFREQIVEYILLHHDNFYISKAVQASEPKQRASKPSRALQSPYMQLNSSDLEFWNAKHKKK</sequence>
<protein>
    <recommendedName>
        <fullName evidence="4">Ubiquitin-like protease family profile domain-containing protein</fullName>
    </recommendedName>
</protein>
<gene>
    <name evidence="2" type="ORF">PIB30_008503</name>
</gene>
<proteinExistence type="predicted"/>
<evidence type="ECO:0008006" key="4">
    <source>
        <dbReference type="Google" id="ProtNLM"/>
    </source>
</evidence>
<evidence type="ECO:0000313" key="3">
    <source>
        <dbReference type="Proteomes" id="UP001341840"/>
    </source>
</evidence>
<evidence type="ECO:0000256" key="1">
    <source>
        <dbReference type="SAM" id="MobiDB-lite"/>
    </source>
</evidence>
<comment type="caution">
    <text evidence="2">The sequence shown here is derived from an EMBL/GenBank/DDBJ whole genome shotgun (WGS) entry which is preliminary data.</text>
</comment>
<keyword evidence="3" id="KW-1185">Reference proteome</keyword>